<gene>
    <name evidence="2" type="ORF">U0070_008729</name>
</gene>
<dbReference type="PANTHER" id="PTHR12722:SF0">
    <property type="entry name" value="PROTEIN FAM50A"/>
    <property type="match status" value="1"/>
</dbReference>
<feature type="region of interest" description="Disordered" evidence="1">
    <location>
        <begin position="33"/>
        <end position="57"/>
    </location>
</feature>
<feature type="compositionally biased region" description="Basic and acidic residues" evidence="1">
    <location>
        <begin position="37"/>
        <end position="57"/>
    </location>
</feature>
<dbReference type="PANTHER" id="PTHR12722">
    <property type="entry name" value="XAP-5 PROTEIN-RELATED"/>
    <property type="match status" value="1"/>
</dbReference>
<dbReference type="Proteomes" id="UP001488838">
    <property type="component" value="Unassembled WGS sequence"/>
</dbReference>
<name>A0AAW0HHB2_MYOGA</name>
<dbReference type="GO" id="GO:0005634">
    <property type="term" value="C:nucleus"/>
    <property type="evidence" value="ECO:0007669"/>
    <property type="project" value="InterPro"/>
</dbReference>
<accession>A0AAW0HHB2</accession>
<dbReference type="AlphaFoldDB" id="A0AAW0HHB2"/>
<evidence type="ECO:0000313" key="3">
    <source>
        <dbReference type="Proteomes" id="UP001488838"/>
    </source>
</evidence>
<reference evidence="2 3" key="1">
    <citation type="journal article" date="2023" name="bioRxiv">
        <title>Conserved and derived expression patterns and positive selection on dental genes reveal complex evolutionary context of ever-growing rodent molars.</title>
        <authorList>
            <person name="Calamari Z.T."/>
            <person name="Song A."/>
            <person name="Cohen E."/>
            <person name="Akter M."/>
            <person name="Roy R.D."/>
            <person name="Hallikas O."/>
            <person name="Christensen M.M."/>
            <person name="Li P."/>
            <person name="Marangoni P."/>
            <person name="Jernvall J."/>
            <person name="Klein O.D."/>
        </authorList>
    </citation>
    <scope>NUCLEOTIDE SEQUENCE [LARGE SCALE GENOMIC DNA]</scope>
    <source>
        <strain evidence="2">V071</strain>
    </source>
</reference>
<evidence type="ECO:0000256" key="1">
    <source>
        <dbReference type="SAM" id="MobiDB-lite"/>
    </source>
</evidence>
<sequence length="90" mass="9961">MKICLHRCAIPTTSTAPYKGAASEAGHAVHLTKKREKQHEQVEQTKQRIAEEKKIKSSTDKKFSAHYNAVEAEPLSSTVGLVTLNDMKAK</sequence>
<dbReference type="InterPro" id="IPR007005">
    <property type="entry name" value="XAP5"/>
</dbReference>
<dbReference type="EMBL" id="JBBHLL010000472">
    <property type="protein sequence ID" value="KAK7802189.1"/>
    <property type="molecule type" value="Genomic_DNA"/>
</dbReference>
<dbReference type="GO" id="GO:0006325">
    <property type="term" value="P:chromatin organization"/>
    <property type="evidence" value="ECO:0007669"/>
    <property type="project" value="TreeGrafter"/>
</dbReference>
<organism evidence="2 3">
    <name type="scientific">Myodes glareolus</name>
    <name type="common">Bank vole</name>
    <name type="synonym">Clethrionomys glareolus</name>
    <dbReference type="NCBI Taxonomy" id="447135"/>
    <lineage>
        <taxon>Eukaryota</taxon>
        <taxon>Metazoa</taxon>
        <taxon>Chordata</taxon>
        <taxon>Craniata</taxon>
        <taxon>Vertebrata</taxon>
        <taxon>Euteleostomi</taxon>
        <taxon>Mammalia</taxon>
        <taxon>Eutheria</taxon>
        <taxon>Euarchontoglires</taxon>
        <taxon>Glires</taxon>
        <taxon>Rodentia</taxon>
        <taxon>Myomorpha</taxon>
        <taxon>Muroidea</taxon>
        <taxon>Cricetidae</taxon>
        <taxon>Arvicolinae</taxon>
        <taxon>Myodes</taxon>
    </lineage>
</organism>
<comment type="caution">
    <text evidence="2">The sequence shown here is derived from an EMBL/GenBank/DDBJ whole genome shotgun (WGS) entry which is preliminary data.</text>
</comment>
<protein>
    <submittedName>
        <fullName evidence="2">Uncharacterized protein</fullName>
    </submittedName>
</protein>
<evidence type="ECO:0000313" key="2">
    <source>
        <dbReference type="EMBL" id="KAK7802189.1"/>
    </source>
</evidence>
<proteinExistence type="predicted"/>
<keyword evidence="3" id="KW-1185">Reference proteome</keyword>